<sequence length="41" mass="4648">MGYWFRYIELSRGYLPVNANALWAATFGKDVAIARLIPTVC</sequence>
<dbReference type="KEGG" id="nfl:COO91_02397"/>
<dbReference type="RefSeq" id="WP_263983707.1">
    <property type="nucleotide sequence ID" value="NZ_CAWNNC010000001.1"/>
</dbReference>
<evidence type="ECO:0000313" key="1">
    <source>
        <dbReference type="EMBL" id="AUB36485.1"/>
    </source>
</evidence>
<dbReference type="AlphaFoldDB" id="A0A2K8SNR6"/>
<keyword evidence="2" id="KW-1185">Reference proteome</keyword>
<reference evidence="1 2" key="1">
    <citation type="submission" date="2017-11" db="EMBL/GenBank/DDBJ databases">
        <title>Complete genome of a free-living desiccation-tolerant cyanobacterium and its photosynthetic adaptation to extreme terrestrial habitat.</title>
        <authorList>
            <person name="Shang J."/>
        </authorList>
    </citation>
    <scope>NUCLEOTIDE SEQUENCE [LARGE SCALE GENOMIC DNA]</scope>
    <source>
        <strain evidence="1 2">CCNUN1</strain>
    </source>
</reference>
<name>A0A2K8SNR6_9NOSO</name>
<proteinExistence type="predicted"/>
<dbReference type="EMBL" id="CP024785">
    <property type="protein sequence ID" value="AUB36485.1"/>
    <property type="molecule type" value="Genomic_DNA"/>
</dbReference>
<gene>
    <name evidence="1" type="ORF">COO91_02397</name>
</gene>
<evidence type="ECO:0000313" key="2">
    <source>
        <dbReference type="Proteomes" id="UP000232003"/>
    </source>
</evidence>
<dbReference type="Proteomes" id="UP000232003">
    <property type="component" value="Chromosome"/>
</dbReference>
<accession>A0A2K8SNR6</accession>
<protein>
    <submittedName>
        <fullName evidence="1">Uncharacterized protein</fullName>
    </submittedName>
</protein>
<organism evidence="1 2">
    <name type="scientific">Nostoc flagelliforme CCNUN1</name>
    <dbReference type="NCBI Taxonomy" id="2038116"/>
    <lineage>
        <taxon>Bacteria</taxon>
        <taxon>Bacillati</taxon>
        <taxon>Cyanobacteriota</taxon>
        <taxon>Cyanophyceae</taxon>
        <taxon>Nostocales</taxon>
        <taxon>Nostocaceae</taxon>
        <taxon>Nostoc</taxon>
    </lineage>
</organism>